<dbReference type="AlphaFoldDB" id="A0A1M5TAR1"/>
<evidence type="ECO:0000259" key="3">
    <source>
        <dbReference type="Pfam" id="PF00582"/>
    </source>
</evidence>
<dbReference type="Proteomes" id="UP000184032">
    <property type="component" value="Unassembled WGS sequence"/>
</dbReference>
<dbReference type="Pfam" id="PF00582">
    <property type="entry name" value="Usp"/>
    <property type="match status" value="1"/>
</dbReference>
<protein>
    <recommendedName>
        <fullName evidence="2">Universal stress protein</fullName>
    </recommendedName>
</protein>
<comment type="subcellular location">
    <subcellularLocation>
        <location evidence="2">Cytoplasm</location>
    </subcellularLocation>
</comment>
<reference evidence="4 5" key="1">
    <citation type="submission" date="2016-11" db="EMBL/GenBank/DDBJ databases">
        <authorList>
            <person name="Jaros S."/>
            <person name="Januszkiewicz K."/>
            <person name="Wedrychowicz H."/>
        </authorList>
    </citation>
    <scope>NUCLEOTIDE SEQUENCE [LARGE SCALE GENOMIC DNA]</scope>
    <source>
        <strain evidence="4 5">DSM 21120</strain>
    </source>
</reference>
<dbReference type="PANTHER" id="PTHR46268:SF6">
    <property type="entry name" value="UNIVERSAL STRESS PROTEIN UP12"/>
    <property type="match status" value="1"/>
</dbReference>
<name>A0A1M5TAR1_9FIRM</name>
<dbReference type="PRINTS" id="PR01438">
    <property type="entry name" value="UNVRSLSTRESS"/>
</dbReference>
<dbReference type="Gene3D" id="3.40.50.620">
    <property type="entry name" value="HUPs"/>
    <property type="match status" value="1"/>
</dbReference>
<dbReference type="GO" id="GO:0005737">
    <property type="term" value="C:cytoplasm"/>
    <property type="evidence" value="ECO:0007669"/>
    <property type="project" value="UniProtKB-SubCell"/>
</dbReference>
<dbReference type="STRING" id="1120995.SAMN02745245_01415"/>
<sequence>MKILIPVDGSKISEKIVEAAKKIGEKFDAELILLNVINDTNLHSEYYSQELYNFEFTQSKQILENAKKFLLDYPYKVSTVSKEGTTYLEIINLADEEDVDLIVVGNRGLGVFSRTLLGSVSNKVLNHAEKAVLVIKAELEED</sequence>
<dbReference type="EMBL" id="FQXI01000010">
    <property type="protein sequence ID" value="SHH47804.1"/>
    <property type="molecule type" value="Genomic_DNA"/>
</dbReference>
<keyword evidence="5" id="KW-1185">Reference proteome</keyword>
<dbReference type="PANTHER" id="PTHR46268">
    <property type="entry name" value="STRESS RESPONSE PROTEIN NHAX"/>
    <property type="match status" value="1"/>
</dbReference>
<gene>
    <name evidence="4" type="ORF">SAMN02745245_01415</name>
</gene>
<feature type="domain" description="UspA" evidence="3">
    <location>
        <begin position="2"/>
        <end position="136"/>
    </location>
</feature>
<dbReference type="SUPFAM" id="SSF52402">
    <property type="entry name" value="Adenine nucleotide alpha hydrolases-like"/>
    <property type="match status" value="1"/>
</dbReference>
<dbReference type="InterPro" id="IPR006015">
    <property type="entry name" value="Universal_stress_UspA"/>
</dbReference>
<accession>A0A1M5TAR1</accession>
<evidence type="ECO:0000313" key="4">
    <source>
        <dbReference type="EMBL" id="SHH47804.1"/>
    </source>
</evidence>
<dbReference type="InterPro" id="IPR014729">
    <property type="entry name" value="Rossmann-like_a/b/a_fold"/>
</dbReference>
<dbReference type="OrthoDB" id="9794782at2"/>
<comment type="similarity">
    <text evidence="1 2">Belongs to the universal stress protein A family.</text>
</comment>
<dbReference type="PIRSF" id="PIRSF006276">
    <property type="entry name" value="UspA"/>
    <property type="match status" value="1"/>
</dbReference>
<keyword evidence="2" id="KW-0963">Cytoplasm</keyword>
<evidence type="ECO:0000313" key="5">
    <source>
        <dbReference type="Proteomes" id="UP000184032"/>
    </source>
</evidence>
<dbReference type="CDD" id="cd00293">
    <property type="entry name" value="USP-like"/>
    <property type="match status" value="1"/>
</dbReference>
<dbReference type="RefSeq" id="WP_073185011.1">
    <property type="nucleotide sequence ID" value="NZ_FQXI01000010.1"/>
</dbReference>
<organism evidence="4 5">
    <name type="scientific">Anaerosphaera aminiphila DSM 21120</name>
    <dbReference type="NCBI Taxonomy" id="1120995"/>
    <lineage>
        <taxon>Bacteria</taxon>
        <taxon>Bacillati</taxon>
        <taxon>Bacillota</taxon>
        <taxon>Tissierellia</taxon>
        <taxon>Tissierellales</taxon>
        <taxon>Peptoniphilaceae</taxon>
        <taxon>Anaerosphaera</taxon>
    </lineage>
</organism>
<proteinExistence type="inferred from homology"/>
<evidence type="ECO:0000256" key="1">
    <source>
        <dbReference type="ARBA" id="ARBA00008791"/>
    </source>
</evidence>
<evidence type="ECO:0000256" key="2">
    <source>
        <dbReference type="PIRNR" id="PIRNR006276"/>
    </source>
</evidence>
<dbReference type="InterPro" id="IPR006016">
    <property type="entry name" value="UspA"/>
</dbReference>